<dbReference type="EMBL" id="PKSM01000090">
    <property type="protein sequence ID" value="POW14529.1"/>
    <property type="molecule type" value="Genomic_DNA"/>
</dbReference>
<dbReference type="VEuPathDB" id="FungiDB:PSTT_00941"/>
<dbReference type="AlphaFoldDB" id="A0A2S4VYH1"/>
<reference evidence="2" key="2">
    <citation type="journal article" date="2018" name="BMC Genomics">
        <title>Genomic insights into host adaptation between the wheat stripe rust pathogen (Puccinia striiformis f. sp. tritici) and the barley stripe rust pathogen (Puccinia striiformis f. sp. hordei).</title>
        <authorList>
            <person name="Xia C."/>
            <person name="Wang M."/>
            <person name="Yin C."/>
            <person name="Cornejo O.E."/>
            <person name="Hulbert S.H."/>
            <person name="Chen X."/>
        </authorList>
    </citation>
    <scope>NUCLEOTIDE SEQUENCE [LARGE SCALE GENOMIC DNA]</scope>
    <source>
        <strain evidence="2">93TX-2</strain>
    </source>
</reference>
<organism evidence="1 2">
    <name type="scientific">Puccinia striiformis</name>
    <dbReference type="NCBI Taxonomy" id="27350"/>
    <lineage>
        <taxon>Eukaryota</taxon>
        <taxon>Fungi</taxon>
        <taxon>Dikarya</taxon>
        <taxon>Basidiomycota</taxon>
        <taxon>Pucciniomycotina</taxon>
        <taxon>Pucciniomycetes</taxon>
        <taxon>Pucciniales</taxon>
        <taxon>Pucciniaceae</taxon>
        <taxon>Puccinia</taxon>
    </lineage>
</organism>
<name>A0A2S4VYH1_9BASI</name>
<gene>
    <name evidence="1" type="ORF">PSHT_07384</name>
</gene>
<accession>A0A2S4VYH1</accession>
<reference evidence="2" key="3">
    <citation type="journal article" date="2018" name="Mol. Plant Microbe Interact.">
        <title>Genome sequence resources for the wheat stripe rust pathogen (Puccinia striiformis f. sp. tritici) and the barley stripe rust pathogen (Puccinia striiformis f. sp. hordei).</title>
        <authorList>
            <person name="Xia C."/>
            <person name="Wang M."/>
            <person name="Yin C."/>
            <person name="Cornejo O.E."/>
            <person name="Hulbert S.H."/>
            <person name="Chen X."/>
        </authorList>
    </citation>
    <scope>NUCLEOTIDE SEQUENCE [LARGE SCALE GENOMIC DNA]</scope>
    <source>
        <strain evidence="2">93TX-2</strain>
    </source>
</reference>
<dbReference type="VEuPathDB" id="FungiDB:PSHT_07384"/>
<keyword evidence="2" id="KW-1185">Reference proteome</keyword>
<sequence>MKLMFDPLCRGEMTSRNLVDQQFLLTEQRQIRPKIDTLEFCGLFHVTNTSDVSMLSALGDKELLTWATIDEEQVNLEESDHRDVRLFYKFGYIRNLIYGEVYWLAGTVLGNRYLEMPFLDCEVEGAEARATGFMNHEGTTVSGVGMIKKIAYRQGPGERSEVVVIYVKHQVDSYTAFGDKNLWVKYNIVQGSFPDRFGETLRVGQRSAFGGILAGWARKDRCLFAQVTVSSKNTAMTGASRLTFSKLRAAIIGKDA</sequence>
<reference evidence="1 2" key="1">
    <citation type="submission" date="2017-12" db="EMBL/GenBank/DDBJ databases">
        <title>Gene loss provides genomic basis for host adaptation in cereal stripe rust fungi.</title>
        <authorList>
            <person name="Xia C."/>
        </authorList>
    </citation>
    <scope>NUCLEOTIDE SEQUENCE [LARGE SCALE GENOMIC DNA]</scope>
    <source>
        <strain evidence="1 2">93TX-2</strain>
    </source>
</reference>
<evidence type="ECO:0000313" key="1">
    <source>
        <dbReference type="EMBL" id="POW14529.1"/>
    </source>
</evidence>
<proteinExistence type="predicted"/>
<protein>
    <submittedName>
        <fullName evidence="1">Uncharacterized protein</fullName>
    </submittedName>
</protein>
<comment type="caution">
    <text evidence="1">The sequence shown here is derived from an EMBL/GenBank/DDBJ whole genome shotgun (WGS) entry which is preliminary data.</text>
</comment>
<evidence type="ECO:0000313" key="2">
    <source>
        <dbReference type="Proteomes" id="UP000238274"/>
    </source>
</evidence>
<dbReference type="Proteomes" id="UP000238274">
    <property type="component" value="Unassembled WGS sequence"/>
</dbReference>